<reference evidence="2 3" key="1">
    <citation type="submission" date="2014-02" db="EMBL/GenBank/DDBJ databases">
        <title>Genome sequence of Brachybacterium phenoliresistens strain W13A50.</title>
        <authorList>
            <person name="Wang X."/>
        </authorList>
    </citation>
    <scope>NUCLEOTIDE SEQUENCE [LARGE SCALE GENOMIC DNA]</scope>
    <source>
        <strain evidence="2 3">W13A50</strain>
    </source>
</reference>
<name>Z9JUP5_9MICO</name>
<gene>
    <name evidence="2" type="ORF">BF93_16895</name>
</gene>
<dbReference type="EMBL" id="JDYK01000007">
    <property type="protein sequence ID" value="EWS81482.1"/>
    <property type="molecule type" value="Genomic_DNA"/>
</dbReference>
<comment type="caution">
    <text evidence="2">The sequence shown here is derived from an EMBL/GenBank/DDBJ whole genome shotgun (WGS) entry which is preliminary data.</text>
</comment>
<keyword evidence="1" id="KW-0472">Membrane</keyword>
<evidence type="ECO:0000313" key="3">
    <source>
        <dbReference type="Proteomes" id="UP000023067"/>
    </source>
</evidence>
<protein>
    <submittedName>
        <fullName evidence="2">Uncharacterized protein</fullName>
    </submittedName>
</protein>
<sequence>MIHELLLAAPDTTPQILGLGLGAVLLLAAVLCLVLWLATLVSVLGSTYSGGMKLLLVIACFAFPVLGPLAWFVIVKGNQPALVHRR</sequence>
<keyword evidence="1" id="KW-0812">Transmembrane</keyword>
<dbReference type="Proteomes" id="UP000023067">
    <property type="component" value="Unassembled WGS sequence"/>
</dbReference>
<feature type="transmembrane region" description="Helical" evidence="1">
    <location>
        <begin position="54"/>
        <end position="74"/>
    </location>
</feature>
<accession>Z9JUP5</accession>
<dbReference type="RefSeq" id="WP_038372047.1">
    <property type="nucleotide sequence ID" value="NZ_BAAAOW010000003.1"/>
</dbReference>
<organism evidence="2 3">
    <name type="scientific">Brachybacterium phenoliresistens</name>
    <dbReference type="NCBI Taxonomy" id="396014"/>
    <lineage>
        <taxon>Bacteria</taxon>
        <taxon>Bacillati</taxon>
        <taxon>Actinomycetota</taxon>
        <taxon>Actinomycetes</taxon>
        <taxon>Micrococcales</taxon>
        <taxon>Dermabacteraceae</taxon>
        <taxon>Brachybacterium</taxon>
    </lineage>
</organism>
<dbReference type="HOGENOM" id="CLU_2536857_0_0_11"/>
<keyword evidence="1" id="KW-1133">Transmembrane helix</keyword>
<feature type="transmembrane region" description="Helical" evidence="1">
    <location>
        <begin position="16"/>
        <end position="42"/>
    </location>
</feature>
<keyword evidence="3" id="KW-1185">Reference proteome</keyword>
<proteinExistence type="predicted"/>
<dbReference type="OrthoDB" id="3298527at2"/>
<dbReference type="AlphaFoldDB" id="Z9JUP5"/>
<evidence type="ECO:0000313" key="2">
    <source>
        <dbReference type="EMBL" id="EWS81482.1"/>
    </source>
</evidence>
<evidence type="ECO:0000256" key="1">
    <source>
        <dbReference type="SAM" id="Phobius"/>
    </source>
</evidence>
<dbReference type="PATRIC" id="fig|396014.3.peg.1722"/>